<feature type="domain" description="HTH cro/C1-type" evidence="1">
    <location>
        <begin position="29"/>
        <end position="83"/>
    </location>
</feature>
<dbReference type="SMART" id="SM00530">
    <property type="entry name" value="HTH_XRE"/>
    <property type="match status" value="1"/>
</dbReference>
<protein>
    <submittedName>
        <fullName evidence="2">Transcriptional regulator</fullName>
    </submittedName>
</protein>
<dbReference type="Proteomes" id="UP000182373">
    <property type="component" value="Chromosome"/>
</dbReference>
<dbReference type="PROSITE" id="PS50943">
    <property type="entry name" value="HTH_CROC1"/>
    <property type="match status" value="1"/>
</dbReference>
<gene>
    <name evidence="2" type="ORF">GbCGDNIH9_0393</name>
</gene>
<dbReference type="RefSeq" id="WP_072571915.1">
    <property type="nucleotide sequence ID" value="NZ_CP018191.1"/>
</dbReference>
<proteinExistence type="predicted"/>
<dbReference type="CDD" id="cd00093">
    <property type="entry name" value="HTH_XRE"/>
    <property type="match status" value="1"/>
</dbReference>
<dbReference type="EMBL" id="CP018191">
    <property type="protein sequence ID" value="APH53630.1"/>
    <property type="molecule type" value="Genomic_DNA"/>
</dbReference>
<dbReference type="InterPro" id="IPR010982">
    <property type="entry name" value="Lambda_DNA-bd_dom_sf"/>
</dbReference>
<name>A0AAC9P7Y4_9PROT</name>
<dbReference type="Pfam" id="PF01381">
    <property type="entry name" value="HTH_3"/>
    <property type="match status" value="1"/>
</dbReference>
<reference evidence="3" key="1">
    <citation type="submission" date="2016-11" db="EMBL/GenBank/DDBJ databases">
        <title>Comparative genomic and phenotypic analysis of Granulibacter bethesdensis clinical isolates from patients with chronic granulomatous disease.</title>
        <authorList>
            <person name="Zarember K.A."/>
            <person name="Porcella S.F."/>
            <person name="Chu J."/>
            <person name="Ding L."/>
            <person name="Dahlstrom E."/>
            <person name="Barbian K."/>
            <person name="Martens C."/>
            <person name="Sykora L."/>
            <person name="Kramer S."/>
            <person name="Pettinato A.M."/>
            <person name="Hong H."/>
            <person name="Wald G."/>
            <person name="Berg L.J."/>
            <person name="Rogge L.S."/>
            <person name="Greenberg D.E."/>
            <person name="Falcone E.L."/>
            <person name="Neves J.F."/>
            <person name="Simoes M.J."/>
            <person name="Casal M."/>
            <person name="Rodriguez-Lopez F.C."/>
            <person name="Zelazny A."/>
            <person name="Gallin J.I."/>
            <person name="Holland S.M."/>
        </authorList>
    </citation>
    <scope>NUCLEOTIDE SEQUENCE [LARGE SCALE GENOMIC DNA]</scope>
    <source>
        <strain evidence="3">NIH9.1</strain>
    </source>
</reference>
<dbReference type="SUPFAM" id="SSF47413">
    <property type="entry name" value="lambda repressor-like DNA-binding domains"/>
    <property type="match status" value="1"/>
</dbReference>
<accession>A0AAC9P7Y4</accession>
<dbReference type="GO" id="GO:0003677">
    <property type="term" value="F:DNA binding"/>
    <property type="evidence" value="ECO:0007669"/>
    <property type="project" value="InterPro"/>
</dbReference>
<evidence type="ECO:0000313" key="3">
    <source>
        <dbReference type="Proteomes" id="UP000182373"/>
    </source>
</evidence>
<evidence type="ECO:0000259" key="1">
    <source>
        <dbReference type="PROSITE" id="PS50943"/>
    </source>
</evidence>
<sequence>MSESHIGIGQNFEKDGQPNALDIHVGRRIRLRRAFLGVSEQKLGDLIGISASQIQKYETGAVRAGAIRLFDLARAMDVSISFFFDEMPEQEVASHGVAAMSRLGGFAEPQEGFGDDDTMRQEALELIQAFFRITDPAVRERILDLIRSLAKE</sequence>
<dbReference type="InterPro" id="IPR001387">
    <property type="entry name" value="Cro/C1-type_HTH"/>
</dbReference>
<organism evidence="2 3">
    <name type="scientific">Granulibacter bethesdensis</name>
    <dbReference type="NCBI Taxonomy" id="364410"/>
    <lineage>
        <taxon>Bacteria</taxon>
        <taxon>Pseudomonadati</taxon>
        <taxon>Pseudomonadota</taxon>
        <taxon>Alphaproteobacteria</taxon>
        <taxon>Acetobacterales</taxon>
        <taxon>Acetobacteraceae</taxon>
        <taxon>Granulibacter</taxon>
    </lineage>
</organism>
<evidence type="ECO:0000313" key="2">
    <source>
        <dbReference type="EMBL" id="APH53630.1"/>
    </source>
</evidence>
<dbReference type="AlphaFoldDB" id="A0AAC9P7Y4"/>
<dbReference type="Gene3D" id="1.10.260.40">
    <property type="entry name" value="lambda repressor-like DNA-binding domains"/>
    <property type="match status" value="1"/>
</dbReference>